<dbReference type="OMA" id="MFCEKAT"/>
<dbReference type="AlphaFoldDB" id="C4R6M9"/>
<name>C4R6M9_KOMPG</name>
<gene>
    <name evidence="10" type="ordered locus">PAS_chr4_0028</name>
</gene>
<keyword evidence="6 7" id="KW-0539">Nucleus</keyword>
<dbReference type="GO" id="GO:1902983">
    <property type="term" value="P:DNA strand elongation involved in mitotic DNA replication"/>
    <property type="evidence" value="ECO:0007669"/>
    <property type="project" value="EnsemblFungi"/>
</dbReference>
<evidence type="ECO:0000256" key="3">
    <source>
        <dbReference type="ARBA" id="ARBA00011352"/>
    </source>
</evidence>
<evidence type="ECO:0000256" key="2">
    <source>
        <dbReference type="ARBA" id="ARBA00006677"/>
    </source>
</evidence>
<evidence type="ECO:0000256" key="7">
    <source>
        <dbReference type="RuleBase" id="RU368085"/>
    </source>
</evidence>
<evidence type="ECO:0000313" key="10">
    <source>
        <dbReference type="EMBL" id="CAY71254.1"/>
    </source>
</evidence>
<evidence type="ECO:0000259" key="9">
    <source>
        <dbReference type="Pfam" id="PF24997"/>
    </source>
</evidence>
<dbReference type="Pfam" id="PF05916">
    <property type="entry name" value="Sld5"/>
    <property type="match status" value="1"/>
</dbReference>
<dbReference type="eggNOG" id="KOG3303">
    <property type="taxonomic scope" value="Eukaryota"/>
</dbReference>
<dbReference type="SMR" id="C4R6M9"/>
<dbReference type="GeneID" id="8201120"/>
<comment type="similarity">
    <text evidence="2 7">Belongs to the GINS1/PSF1 family.</text>
</comment>
<dbReference type="Pfam" id="PF24997">
    <property type="entry name" value="PSF1_C"/>
    <property type="match status" value="1"/>
</dbReference>
<dbReference type="EMBL" id="FN392322">
    <property type="protein sequence ID" value="CAY71254.1"/>
    <property type="molecule type" value="Genomic_DNA"/>
</dbReference>
<dbReference type="GO" id="GO:0043596">
    <property type="term" value="C:nuclear replication fork"/>
    <property type="evidence" value="ECO:0007669"/>
    <property type="project" value="EnsemblFungi"/>
</dbReference>
<keyword evidence="5 7" id="KW-0235">DNA replication</keyword>
<evidence type="ECO:0000256" key="6">
    <source>
        <dbReference type="ARBA" id="ARBA00023242"/>
    </source>
</evidence>
<feature type="domain" description="GINS subunit" evidence="8">
    <location>
        <begin position="53"/>
        <end position="126"/>
    </location>
</feature>
<reference evidence="10 11" key="1">
    <citation type="journal article" date="2009" name="Nat. Biotechnol.">
        <title>Genome sequence of the recombinant protein production host Pichia pastoris.</title>
        <authorList>
            <person name="De Schutter K."/>
            <person name="Lin Y.C."/>
            <person name="Tiels P."/>
            <person name="Van Hecke A."/>
            <person name="Glinka S."/>
            <person name="Weber-Lehmann J."/>
            <person name="Rouze P."/>
            <person name="Van de Peer Y."/>
            <person name="Callewaert N."/>
        </authorList>
    </citation>
    <scope>NUCLEOTIDE SEQUENCE [LARGE SCALE GENOMIC DNA]</scope>
    <source>
        <strain evidence="11">GS115 / ATCC 20864</strain>
    </source>
</reference>
<dbReference type="FunCoup" id="C4R6M9">
    <property type="interactions" value="436"/>
</dbReference>
<dbReference type="Gene3D" id="1.20.58.1030">
    <property type="match status" value="1"/>
</dbReference>
<accession>C4R6M9</accession>
<organism evidence="10 11">
    <name type="scientific">Komagataella phaffii (strain GS115 / ATCC 20864)</name>
    <name type="common">Yeast</name>
    <name type="synonym">Pichia pastoris</name>
    <dbReference type="NCBI Taxonomy" id="644223"/>
    <lineage>
        <taxon>Eukaryota</taxon>
        <taxon>Fungi</taxon>
        <taxon>Dikarya</taxon>
        <taxon>Ascomycota</taxon>
        <taxon>Saccharomycotina</taxon>
        <taxon>Pichiomycetes</taxon>
        <taxon>Pichiales</taxon>
        <taxon>Pichiaceae</taxon>
        <taxon>Komagataella</taxon>
    </lineage>
</organism>
<dbReference type="InParanoid" id="C4R6M9"/>
<evidence type="ECO:0000259" key="8">
    <source>
        <dbReference type="Pfam" id="PF05916"/>
    </source>
</evidence>
<comment type="subcellular location">
    <subcellularLocation>
        <location evidence="1 7">Nucleus</location>
    </subcellularLocation>
</comment>
<dbReference type="PANTHER" id="PTHR12914:SF2">
    <property type="entry name" value="DNA REPLICATION COMPLEX GINS PROTEIN PSF1"/>
    <property type="match status" value="1"/>
</dbReference>
<dbReference type="PANTHER" id="PTHR12914">
    <property type="entry name" value="PARTNER OF SLD5"/>
    <property type="match status" value="1"/>
</dbReference>
<dbReference type="GO" id="GO:0000727">
    <property type="term" value="P:double-strand break repair via break-induced replication"/>
    <property type="evidence" value="ECO:0007669"/>
    <property type="project" value="EnsemblFungi"/>
</dbReference>
<proteinExistence type="inferred from homology"/>
<dbReference type="STRING" id="644223.C4R6M9"/>
<protein>
    <recommendedName>
        <fullName evidence="4 7">DNA replication complex GINS protein PSF1</fullName>
    </recommendedName>
</protein>
<dbReference type="InterPro" id="IPR056783">
    <property type="entry name" value="PSF1_C"/>
</dbReference>
<dbReference type="CDD" id="cd21696">
    <property type="entry name" value="GINS_B_Psf1"/>
    <property type="match status" value="1"/>
</dbReference>
<evidence type="ECO:0000256" key="5">
    <source>
        <dbReference type="ARBA" id="ARBA00022705"/>
    </source>
</evidence>
<dbReference type="InterPro" id="IPR005339">
    <property type="entry name" value="GINS_Psf1"/>
</dbReference>
<dbReference type="Proteomes" id="UP000000314">
    <property type="component" value="Chromosome 4"/>
</dbReference>
<dbReference type="OrthoDB" id="10252587at2759"/>
<dbReference type="CDD" id="cd11710">
    <property type="entry name" value="GINS_A_psf1"/>
    <property type="match status" value="1"/>
</dbReference>
<comment type="subunit">
    <text evidence="3">Component of the GINS complex which is a heterotetramer of SLD5, PSF1, PSF2 and PSF3.</text>
</comment>
<evidence type="ECO:0000256" key="1">
    <source>
        <dbReference type="ARBA" id="ARBA00004123"/>
    </source>
</evidence>
<sequence length="190" mass="22206">MFGDTANKLILDAKRSRALDGVPMYQEHDVRDIIRETRDLQKESDIIASQDTNAQDRVKQCQLFVTHLSMRRNKRCLLGYQRSRVEKLMEVAWNGQEMDPQQMENLSHHEQEYFKKYSNLVALYKSPFQDVDVSGSLEPPKEVFIDVRVLKDAGEILTEYGVFNLTKDSQFFVRQADVEKLIQQGYLEKL</sequence>
<comment type="function">
    <text evidence="7">Required for correct functioning of the GINS complex, a complex that plays an essential role in the initiation of DNA replication, and progression of DNA replication forks. GINS complex seems to bind preferentially to single-stranded DNA.</text>
</comment>
<keyword evidence="11" id="KW-1185">Reference proteome</keyword>
<evidence type="ECO:0000256" key="4">
    <source>
        <dbReference type="ARBA" id="ARBA00015143"/>
    </source>
</evidence>
<evidence type="ECO:0000313" key="11">
    <source>
        <dbReference type="Proteomes" id="UP000000314"/>
    </source>
</evidence>
<dbReference type="GO" id="GO:0000811">
    <property type="term" value="C:GINS complex"/>
    <property type="evidence" value="ECO:0007669"/>
    <property type="project" value="UniProtKB-UniRule"/>
</dbReference>
<dbReference type="HOGENOM" id="CLU_079191_0_0_1"/>
<dbReference type="GO" id="GO:0071162">
    <property type="term" value="C:CMG complex"/>
    <property type="evidence" value="ECO:0007669"/>
    <property type="project" value="EnsemblFungi"/>
</dbReference>
<dbReference type="SUPFAM" id="SSF158573">
    <property type="entry name" value="GINS helical bundle-like"/>
    <property type="match status" value="1"/>
</dbReference>
<feature type="domain" description="DNA replication complex GINS protein PSF1 C-terminal" evidence="9">
    <location>
        <begin position="141"/>
        <end position="189"/>
    </location>
</feature>
<dbReference type="InterPro" id="IPR021151">
    <property type="entry name" value="GINS_A"/>
</dbReference>
<dbReference type="RefSeq" id="XP_002493433.1">
    <property type="nucleotide sequence ID" value="XM_002493388.1"/>
</dbReference>
<dbReference type="KEGG" id="ppa:PAS_chr4_0028"/>
<dbReference type="GO" id="GO:1902975">
    <property type="term" value="P:mitotic DNA replication initiation"/>
    <property type="evidence" value="ECO:0007669"/>
    <property type="project" value="EnsemblFungi"/>
</dbReference>
<dbReference type="InterPro" id="IPR036224">
    <property type="entry name" value="GINS_bundle-like_dom_sf"/>
</dbReference>